<dbReference type="EMBL" id="JAPQKL010000002">
    <property type="protein sequence ID" value="KAJ5143478.1"/>
    <property type="molecule type" value="Genomic_DNA"/>
</dbReference>
<feature type="transmembrane region" description="Helical" evidence="8">
    <location>
        <begin position="35"/>
        <end position="56"/>
    </location>
</feature>
<dbReference type="GO" id="GO:0043386">
    <property type="term" value="P:mycotoxin biosynthetic process"/>
    <property type="evidence" value="ECO:0007669"/>
    <property type="project" value="UniProtKB-ARBA"/>
</dbReference>
<evidence type="ECO:0000256" key="4">
    <source>
        <dbReference type="ARBA" id="ARBA00023002"/>
    </source>
</evidence>
<keyword evidence="6 7" id="KW-0503">Monooxygenase</keyword>
<dbReference type="PANTHER" id="PTHR24287:SF17">
    <property type="entry name" value="P450, PUTATIVE (EUROFUNG)-RELATED"/>
    <property type="match status" value="1"/>
</dbReference>
<gene>
    <name evidence="9" type="ORF">N7515_002265</name>
</gene>
<evidence type="ECO:0008006" key="11">
    <source>
        <dbReference type="Google" id="ProtNLM"/>
    </source>
</evidence>
<keyword evidence="8" id="KW-0472">Membrane</keyword>
<keyword evidence="8" id="KW-1133">Transmembrane helix</keyword>
<keyword evidence="3 7" id="KW-0479">Metal-binding</keyword>
<dbReference type="PRINTS" id="PR00385">
    <property type="entry name" value="P450"/>
</dbReference>
<name>A0A9W9L932_9EURO</name>
<evidence type="ECO:0000256" key="8">
    <source>
        <dbReference type="SAM" id="Phobius"/>
    </source>
</evidence>
<evidence type="ECO:0000313" key="9">
    <source>
        <dbReference type="EMBL" id="KAJ5143478.1"/>
    </source>
</evidence>
<keyword evidence="5 7" id="KW-0408">Iron</keyword>
<reference evidence="9" key="2">
    <citation type="journal article" date="2023" name="IMA Fungus">
        <title>Comparative genomic study of the Penicillium genus elucidates a diverse pangenome and 15 lateral gene transfer events.</title>
        <authorList>
            <person name="Petersen C."/>
            <person name="Sorensen T."/>
            <person name="Nielsen M.R."/>
            <person name="Sondergaard T.E."/>
            <person name="Sorensen J.L."/>
            <person name="Fitzpatrick D.A."/>
            <person name="Frisvad J.C."/>
            <person name="Nielsen K.L."/>
        </authorList>
    </citation>
    <scope>NUCLEOTIDE SEQUENCE</scope>
    <source>
        <strain evidence="9">IBT 22155</strain>
    </source>
</reference>
<evidence type="ECO:0000313" key="10">
    <source>
        <dbReference type="Proteomes" id="UP001149079"/>
    </source>
</evidence>
<keyword evidence="10" id="KW-1185">Reference proteome</keyword>
<dbReference type="PROSITE" id="PS00086">
    <property type="entry name" value="CYTOCHROME_P450"/>
    <property type="match status" value="1"/>
</dbReference>
<dbReference type="InterPro" id="IPR001128">
    <property type="entry name" value="Cyt_P450"/>
</dbReference>
<evidence type="ECO:0000256" key="2">
    <source>
        <dbReference type="ARBA" id="ARBA00010617"/>
    </source>
</evidence>
<evidence type="ECO:0000256" key="5">
    <source>
        <dbReference type="ARBA" id="ARBA00023004"/>
    </source>
</evidence>
<keyword evidence="8" id="KW-0812">Transmembrane</keyword>
<dbReference type="PANTHER" id="PTHR24287">
    <property type="entry name" value="P450, PUTATIVE (EUROFUNG)-RELATED"/>
    <property type="match status" value="1"/>
</dbReference>
<dbReference type="Pfam" id="PF00067">
    <property type="entry name" value="p450"/>
    <property type="match status" value="2"/>
</dbReference>
<dbReference type="PRINTS" id="PR01239">
    <property type="entry name" value="EP450IICYP52"/>
</dbReference>
<organism evidence="9 10">
    <name type="scientific">Penicillium bovifimosum</name>
    <dbReference type="NCBI Taxonomy" id="126998"/>
    <lineage>
        <taxon>Eukaryota</taxon>
        <taxon>Fungi</taxon>
        <taxon>Dikarya</taxon>
        <taxon>Ascomycota</taxon>
        <taxon>Pezizomycotina</taxon>
        <taxon>Eurotiomycetes</taxon>
        <taxon>Eurotiomycetidae</taxon>
        <taxon>Eurotiales</taxon>
        <taxon>Aspergillaceae</taxon>
        <taxon>Penicillium</taxon>
    </lineage>
</organism>
<comment type="similarity">
    <text evidence="2 7">Belongs to the cytochrome P450 family.</text>
</comment>
<evidence type="ECO:0000256" key="3">
    <source>
        <dbReference type="ARBA" id="ARBA00022723"/>
    </source>
</evidence>
<evidence type="ECO:0000256" key="1">
    <source>
        <dbReference type="ARBA" id="ARBA00001971"/>
    </source>
</evidence>
<dbReference type="GO" id="GO:0016712">
    <property type="term" value="F:oxidoreductase activity, acting on paired donors, with incorporation or reduction of molecular oxygen, reduced flavin or flavoprotein as one donor, and incorporation of one atom of oxygen"/>
    <property type="evidence" value="ECO:0007669"/>
    <property type="project" value="InterPro"/>
</dbReference>
<dbReference type="GO" id="GO:0005506">
    <property type="term" value="F:iron ion binding"/>
    <property type="evidence" value="ECO:0007669"/>
    <property type="project" value="InterPro"/>
</dbReference>
<dbReference type="OrthoDB" id="1470350at2759"/>
<dbReference type="InterPro" id="IPR036396">
    <property type="entry name" value="Cyt_P450_sf"/>
</dbReference>
<dbReference type="InterPro" id="IPR017972">
    <property type="entry name" value="Cyt_P450_CS"/>
</dbReference>
<dbReference type="GO" id="GO:0020037">
    <property type="term" value="F:heme binding"/>
    <property type="evidence" value="ECO:0007669"/>
    <property type="project" value="InterPro"/>
</dbReference>
<dbReference type="Gene3D" id="1.10.630.10">
    <property type="entry name" value="Cytochrome P450"/>
    <property type="match status" value="1"/>
</dbReference>
<evidence type="ECO:0000256" key="7">
    <source>
        <dbReference type="RuleBase" id="RU000461"/>
    </source>
</evidence>
<protein>
    <recommendedName>
        <fullName evidence="11">Cytochrome P450</fullName>
    </recommendedName>
</protein>
<keyword evidence="7" id="KW-0349">Heme</keyword>
<dbReference type="AlphaFoldDB" id="A0A9W9L932"/>
<dbReference type="Proteomes" id="UP001149079">
    <property type="component" value="Unassembled WGS sequence"/>
</dbReference>
<dbReference type="RefSeq" id="XP_056525122.1">
    <property type="nucleotide sequence ID" value="XM_056663009.1"/>
</dbReference>
<comment type="cofactor">
    <cofactor evidence="1">
        <name>heme</name>
        <dbReference type="ChEBI" id="CHEBI:30413"/>
    </cofactor>
</comment>
<comment type="caution">
    <text evidence="9">The sequence shown here is derived from an EMBL/GenBank/DDBJ whole genome shotgun (WGS) entry which is preliminary data.</text>
</comment>
<dbReference type="InterPro" id="IPR047146">
    <property type="entry name" value="Cyt_P450_E_CYP52_fungi"/>
</dbReference>
<reference evidence="9" key="1">
    <citation type="submission" date="2022-11" db="EMBL/GenBank/DDBJ databases">
        <authorList>
            <person name="Petersen C."/>
        </authorList>
    </citation>
    <scope>NUCLEOTIDE SEQUENCE</scope>
    <source>
        <strain evidence="9">IBT 22155</strain>
    </source>
</reference>
<dbReference type="GeneID" id="81402179"/>
<accession>A0A9W9L932</accession>
<dbReference type="SUPFAM" id="SSF48264">
    <property type="entry name" value="Cytochrome P450"/>
    <property type="match status" value="1"/>
</dbReference>
<keyword evidence="4 7" id="KW-0560">Oxidoreductase</keyword>
<dbReference type="InterPro" id="IPR002974">
    <property type="entry name" value="Cyt_P450_E_CYP52_ascomycetes"/>
</dbReference>
<evidence type="ECO:0000256" key="6">
    <source>
        <dbReference type="ARBA" id="ARBA00023033"/>
    </source>
</evidence>
<proteinExistence type="inferred from homology"/>
<sequence>MSQAQLMTSAMSKDHLRTPEMTLQPPSEAVRPESLLVVAALAFVGCQIILLVRIPIRTQKLRALERAHGCGKLRDESEVFRYDFFGIMKAITLAFHFQQRMSLPYTNSLFQRYGETYASNVVGYRVIFTCNAENIKHMLSTRFADFDSSPLRKSLFEPITPHGIFTLDGADWKRSREQLRTRLSNLRKAIDLSLCEQHFQNFLLHVPPNESVLSLGEAVDALSFPQSPAKRQFIDDLDLIKDRIVRDGFRGPFHHFVPKRAFNQACRRAREYVMACATREIDRREYRSDKIRDEHTEADADVKIEDISQFADQALSILLANDSMSTTLSGLLYCLSQDERVVHKLRASIIDTIGTSPPTWTQLGALHYVRWVLHEAMRVFPAVVFNARVANKHTTMPSGGGDDGQSPVLIRKDDIVVFSTWARHRLGNDFGDNPEEFYPERWEHLSSDMSGFIPFNKGPRICPGQQYAMIVLTYIVARIFQTFSTVSDYNTGQWTERISMTFENENGVLIGLS</sequence>